<comment type="similarity">
    <text evidence="2">Belongs to the glycosyltransferase 47 family.</text>
</comment>
<keyword evidence="3" id="KW-0333">Golgi apparatus</keyword>
<feature type="domain" description="Exostosin GT47" evidence="5">
    <location>
        <begin position="209"/>
        <end position="560"/>
    </location>
</feature>
<evidence type="ECO:0000256" key="1">
    <source>
        <dbReference type="ARBA" id="ARBA00004323"/>
    </source>
</evidence>
<dbReference type="PANTHER" id="PTHR11062:SF268">
    <property type="entry name" value="FAMILY PROTEIN, PUTATIVE, EXPRESSED-RELATED"/>
    <property type="match status" value="1"/>
</dbReference>
<protein>
    <submittedName>
        <fullName evidence="6">Exostosin-like glycosyltransferase</fullName>
    </submittedName>
</protein>
<dbReference type="GO" id="GO:0000139">
    <property type="term" value="C:Golgi membrane"/>
    <property type="evidence" value="ECO:0007669"/>
    <property type="project" value="UniProtKB-SubCell"/>
</dbReference>
<comment type="subcellular location">
    <subcellularLocation>
        <location evidence="1">Golgi apparatus membrane</location>
        <topology evidence="1">Single-pass type II membrane protein</topology>
    </subcellularLocation>
</comment>
<name>A0A2P6VFQ6_9CHLO</name>
<dbReference type="InterPro" id="IPR040911">
    <property type="entry name" value="Exostosin_GT47"/>
</dbReference>
<dbReference type="EMBL" id="LHPF02000009">
    <property type="protein sequence ID" value="PSC72923.1"/>
    <property type="molecule type" value="Genomic_DNA"/>
</dbReference>
<dbReference type="OrthoDB" id="523138at2759"/>
<evidence type="ECO:0000313" key="6">
    <source>
        <dbReference type="EMBL" id="PSC72923.1"/>
    </source>
</evidence>
<dbReference type="STRING" id="554055.A0A2P6VFQ6"/>
<proteinExistence type="inferred from homology"/>
<keyword evidence="7" id="KW-1185">Reference proteome</keyword>
<evidence type="ECO:0000259" key="5">
    <source>
        <dbReference type="Pfam" id="PF03016"/>
    </source>
</evidence>
<dbReference type="GO" id="GO:0016757">
    <property type="term" value="F:glycosyltransferase activity"/>
    <property type="evidence" value="ECO:0007669"/>
    <property type="project" value="InterPro"/>
</dbReference>
<dbReference type="Pfam" id="PF03016">
    <property type="entry name" value="Exostosin_GT47"/>
    <property type="match status" value="1"/>
</dbReference>
<evidence type="ECO:0000256" key="3">
    <source>
        <dbReference type="ARBA" id="ARBA00023034"/>
    </source>
</evidence>
<accession>A0A2P6VFQ6</accession>
<dbReference type="InterPro" id="IPR004263">
    <property type="entry name" value="Exostosin"/>
</dbReference>
<dbReference type="Pfam" id="PF23106">
    <property type="entry name" value="EGF_Teneurin"/>
    <property type="match status" value="1"/>
</dbReference>
<dbReference type="AlphaFoldDB" id="A0A2P6VFQ6"/>
<feature type="region of interest" description="Disordered" evidence="4">
    <location>
        <begin position="600"/>
        <end position="620"/>
    </location>
</feature>
<sequence>MKRHCAHTYTDNGFERHPQPANLSLGVKERESIWAFPSSRCAGFCDDTIAACFCPSNTTYGRIPAPPHARLDAPPERRGRPMGYLCQPDKMPDGQHTNWGTVDPEELWGPAGWCMAEQPKLECHCMLDGFGGPVCETPYEPFCLNQCSGRGECNLGFCKCHEGWHGIDCAQPSQAVDTSVPGLEAARPWIRDFVHTPAAREFPAGATRKRPLIYVYELPSEYTTLMLQYRLFAEYCTPRIFNPDNTSYFTTFTYGAETGFLEALLQSEHRTLDPEEADFFYVPVFTACFMSPVRDVADSLFDFWYNVAFNRAQGAANMLLEAYHWIRGHLPYWDRRGGRDHIWLVTHDEASCYVPAAIRPSIILSHWGRTDLNHTSDTGYPADNYLWEAEHPQFEPRGWRRKVEGFPCFNRTKDLVIPSFKPPEHWRASPLLGALTRERSWLGFHRGRVQPENKAFSRGIRQRLEQLAVDQGWKEKHRIVVGERDKVEGPYSELLASSVFCLVIMGDGWTARMEDAMLHGCIPVVIMDDVEVAFETVLDLSDVMLRVPQSDLEQLPAILSGVPEERREEMRARLARVWHRYSYSSYPPYAKQLRELQEGHAAARDAPPLSQPATVPGLDPRQDDAFETVMAWLYSRIDATR</sequence>
<reference evidence="6 7" key="1">
    <citation type="journal article" date="2018" name="Plant J.">
        <title>Genome sequences of Chlorella sorokiniana UTEX 1602 and Micractinium conductrix SAG 241.80: implications to maltose excretion by a green alga.</title>
        <authorList>
            <person name="Arriola M.B."/>
            <person name="Velmurugan N."/>
            <person name="Zhang Y."/>
            <person name="Plunkett M.H."/>
            <person name="Hondzo H."/>
            <person name="Barney B.M."/>
        </authorList>
    </citation>
    <scope>NUCLEOTIDE SEQUENCE [LARGE SCALE GENOMIC DNA]</scope>
    <source>
        <strain evidence="6 7">SAG 241.80</strain>
    </source>
</reference>
<organism evidence="6 7">
    <name type="scientific">Micractinium conductrix</name>
    <dbReference type="NCBI Taxonomy" id="554055"/>
    <lineage>
        <taxon>Eukaryota</taxon>
        <taxon>Viridiplantae</taxon>
        <taxon>Chlorophyta</taxon>
        <taxon>core chlorophytes</taxon>
        <taxon>Trebouxiophyceae</taxon>
        <taxon>Chlorellales</taxon>
        <taxon>Chlorellaceae</taxon>
        <taxon>Chlorella clade</taxon>
        <taxon>Micractinium</taxon>
    </lineage>
</organism>
<dbReference type="Proteomes" id="UP000239649">
    <property type="component" value="Unassembled WGS sequence"/>
</dbReference>
<comment type="caution">
    <text evidence="6">The sequence shown here is derived from an EMBL/GenBank/DDBJ whole genome shotgun (WGS) entry which is preliminary data.</text>
</comment>
<gene>
    <name evidence="6" type="ORF">C2E20_4093</name>
</gene>
<dbReference type="Gene3D" id="2.10.25.10">
    <property type="entry name" value="Laminin"/>
    <property type="match status" value="1"/>
</dbReference>
<dbReference type="PANTHER" id="PTHR11062">
    <property type="entry name" value="EXOSTOSIN HEPARAN SULFATE GLYCOSYLTRANSFERASE -RELATED"/>
    <property type="match status" value="1"/>
</dbReference>
<evidence type="ECO:0000313" key="7">
    <source>
        <dbReference type="Proteomes" id="UP000239649"/>
    </source>
</evidence>
<evidence type="ECO:0000256" key="4">
    <source>
        <dbReference type="SAM" id="MobiDB-lite"/>
    </source>
</evidence>
<evidence type="ECO:0000256" key="2">
    <source>
        <dbReference type="ARBA" id="ARBA00010271"/>
    </source>
</evidence>